<dbReference type="Proteomes" id="UP000005408">
    <property type="component" value="Unassembled WGS sequence"/>
</dbReference>
<dbReference type="InterPro" id="IPR013783">
    <property type="entry name" value="Ig-like_fold"/>
</dbReference>
<keyword evidence="2" id="KW-0472">Membrane</keyword>
<organism evidence="5 6">
    <name type="scientific">Magallana gigas</name>
    <name type="common">Pacific oyster</name>
    <name type="synonym">Crassostrea gigas</name>
    <dbReference type="NCBI Taxonomy" id="29159"/>
    <lineage>
        <taxon>Eukaryota</taxon>
        <taxon>Metazoa</taxon>
        <taxon>Spiralia</taxon>
        <taxon>Lophotrochozoa</taxon>
        <taxon>Mollusca</taxon>
        <taxon>Bivalvia</taxon>
        <taxon>Autobranchia</taxon>
        <taxon>Pteriomorphia</taxon>
        <taxon>Ostreida</taxon>
        <taxon>Ostreoidea</taxon>
        <taxon>Ostreidae</taxon>
        <taxon>Magallana</taxon>
    </lineage>
</organism>
<feature type="region of interest" description="Disordered" evidence="1">
    <location>
        <begin position="1139"/>
        <end position="1163"/>
    </location>
</feature>
<dbReference type="Gene3D" id="2.60.40.10">
    <property type="entry name" value="Immunoglobulins"/>
    <property type="match status" value="2"/>
</dbReference>
<keyword evidence="3" id="KW-0732">Signal</keyword>
<feature type="compositionally biased region" description="Basic and acidic residues" evidence="1">
    <location>
        <begin position="1141"/>
        <end position="1152"/>
    </location>
</feature>
<dbReference type="PROSITE" id="PS50853">
    <property type="entry name" value="FN3"/>
    <property type="match status" value="2"/>
</dbReference>
<dbReference type="SUPFAM" id="SSF48726">
    <property type="entry name" value="Immunoglobulin"/>
    <property type="match status" value="1"/>
</dbReference>
<feature type="domain" description="Fibronectin type-III" evidence="4">
    <location>
        <begin position="503"/>
        <end position="610"/>
    </location>
</feature>
<evidence type="ECO:0000256" key="1">
    <source>
        <dbReference type="SAM" id="MobiDB-lite"/>
    </source>
</evidence>
<dbReference type="Pfam" id="PF00041">
    <property type="entry name" value="fn3"/>
    <property type="match status" value="1"/>
</dbReference>
<feature type="compositionally biased region" description="Polar residues" evidence="1">
    <location>
        <begin position="747"/>
        <end position="762"/>
    </location>
</feature>
<dbReference type="CDD" id="cd00063">
    <property type="entry name" value="FN3"/>
    <property type="match status" value="1"/>
</dbReference>
<feature type="chain" id="PRO_5036483615" description="Fibronectin type-III domain-containing protein" evidence="3">
    <location>
        <begin position="23"/>
        <end position="1221"/>
    </location>
</feature>
<feature type="region of interest" description="Disordered" evidence="1">
    <location>
        <begin position="729"/>
        <end position="762"/>
    </location>
</feature>
<dbReference type="AlphaFoldDB" id="A0A8W8NKN6"/>
<dbReference type="InterPro" id="IPR036179">
    <property type="entry name" value="Ig-like_dom_sf"/>
</dbReference>
<evidence type="ECO:0000256" key="3">
    <source>
        <dbReference type="SAM" id="SignalP"/>
    </source>
</evidence>
<dbReference type="EnsemblMetazoa" id="G625.2">
    <property type="protein sequence ID" value="G625.2:cds"/>
    <property type="gene ID" value="G625"/>
</dbReference>
<proteinExistence type="predicted"/>
<evidence type="ECO:0000313" key="6">
    <source>
        <dbReference type="Proteomes" id="UP000005408"/>
    </source>
</evidence>
<feature type="compositionally biased region" description="Basic and acidic residues" evidence="1">
    <location>
        <begin position="735"/>
        <end position="745"/>
    </location>
</feature>
<dbReference type="SMART" id="SM00060">
    <property type="entry name" value="FN3"/>
    <property type="match status" value="2"/>
</dbReference>
<dbReference type="InterPro" id="IPR036116">
    <property type="entry name" value="FN3_sf"/>
</dbReference>
<name>A0A8W8NKN6_MAGGI</name>
<dbReference type="InterPro" id="IPR003961">
    <property type="entry name" value="FN3_dom"/>
</dbReference>
<dbReference type="SUPFAM" id="SSF49265">
    <property type="entry name" value="Fibronectin type III"/>
    <property type="match status" value="2"/>
</dbReference>
<evidence type="ECO:0000256" key="2">
    <source>
        <dbReference type="SAM" id="Phobius"/>
    </source>
</evidence>
<keyword evidence="2" id="KW-1133">Transmembrane helix</keyword>
<sequence>MHLLSHWFVVGFLLSLIPIFQAFFFQPSRLGELTPKNPSILINQTLELNCTVFPDSGLNTSLVKFYLPLDIEPSSDMLTVVGDRTLLLKKTISKIEDEGNYICWSVNETGSPVDMVDSVSLIVEYEDVRNVTDFQCILDNTSNSQEFRCNWILGEYLHPAYLDVNIILSVDNGQNSVNCPQEKIREQCIWTEHDEPNINSMSKIVILNVTNLVFKTSKIFRKEFWTQNISKPAPPSFINASSSSLEKCGCATITWATIPGGVNTTSSVTLTSQWNTVPLTHIVNTDSSLEVCNLVPATYYTVNIKIKPVGGMYYSNTADTDFETCHTAPSSAPHMEASGYSSGDCADGNRSVLVYWKKINQKYHNGPLLEYEVFVDDAEVEARGPQEVSSSLPIPCEGQHNVSVRGCNQQGCSPKASILIPSYRETVDLQRVVMEQSESEVHLTWFGTENEALTAVDIAWCKMRPAGFKCKDEIHILRTAINNRNISSGVKWQDECRYVKNAVPPAVQHVSLLPSLPKNSLTISWAPIKCDSGTNNAYINQYQIIYCQQPTEDTCDTSEVSMVNVSAWGITQYTLRDLRPDVEYGVMVRALSLTKEGPRSKMITGRPNNNDLSEGQVVAIVIGSIFVAIFVAAGCFCVVRQVRKTLHLNEQFEIETPYVVPYRDTPSGVFQRYHSLALPSDRSSLPLITANGTARHSSSNDSSYSEVKAIEQEGEKHCVVNSTAKSNGGTLAMDDIPRQISKDSGHGSMSPTSVNQPTTPDRTVQENCQVLKELMSNTEFIPHGYAKATAINTRCFHDNESFDTGEENSPTDSKESSCQCNDLSGSGNCLLPNNNNLQSSETSKEIHQIHSQHPTQGIVELTLGYVLYQADNTQHSFHEPPSGGDQFKETELFAVEHHVNPFQPSLDDQTMNAQVLRNQFTKQSMIENNVSSVPKTRETSSCLKQPIDDINFPDYIRNDSSIPDCLPNKSGDETEMSYVPNEAKDFQNGTMENSVSDHVSNKPVDEIDRSHVLKDFEDRLVMGYVPNGTVGKCGPVEQLIKDIDSDRTANQPYSNHVPNKEMGEIKMNNIKCPIGKIDQSCSHQVPNDSVDSFNVNSVLNKPMDLPIVRYVKNDTAKTDLESEKLENFSNCTKDVNTTSHFDSDVDRKRNPEFETESDTSSGSFAKRSCIHNSGYVTADMINSAGFVSTEAVEQESSGDEGEREEVVFNSGYVSAEAVLAI</sequence>
<protein>
    <recommendedName>
        <fullName evidence="4">Fibronectin type-III domain-containing protein</fullName>
    </recommendedName>
</protein>
<accession>A0A8W8NKN6</accession>
<feature type="signal peptide" evidence="3">
    <location>
        <begin position="1"/>
        <end position="22"/>
    </location>
</feature>
<feature type="domain" description="Fibronectin type-III" evidence="4">
    <location>
        <begin position="234"/>
        <end position="330"/>
    </location>
</feature>
<keyword evidence="2" id="KW-0812">Transmembrane</keyword>
<feature type="transmembrane region" description="Helical" evidence="2">
    <location>
        <begin position="617"/>
        <end position="639"/>
    </location>
</feature>
<reference evidence="5" key="1">
    <citation type="submission" date="2022-08" db="UniProtKB">
        <authorList>
            <consortium name="EnsemblMetazoa"/>
        </authorList>
    </citation>
    <scope>IDENTIFICATION</scope>
    <source>
        <strain evidence="5">05x7-T-G4-1.051#20</strain>
    </source>
</reference>
<keyword evidence="6" id="KW-1185">Reference proteome</keyword>
<evidence type="ECO:0000313" key="5">
    <source>
        <dbReference type="EnsemblMetazoa" id="G625.2:cds"/>
    </source>
</evidence>
<evidence type="ECO:0000259" key="4">
    <source>
        <dbReference type="PROSITE" id="PS50853"/>
    </source>
</evidence>